<sequence>MYMTSQMMQRFILLRNIWIRIIILLINISPGLLQIITPRSRLMK</sequence>
<reference evidence="2" key="1">
    <citation type="journal article" date="2021" name="Proc. Natl. Acad. Sci. U.S.A.">
        <title>A Catalog of Tens of Thousands of Viruses from Human Metagenomes Reveals Hidden Associations with Chronic Diseases.</title>
        <authorList>
            <person name="Tisza M.J."/>
            <person name="Buck C.B."/>
        </authorList>
    </citation>
    <scope>NUCLEOTIDE SEQUENCE</scope>
    <source>
        <strain evidence="2">CtML55</strain>
    </source>
</reference>
<keyword evidence="1" id="KW-1133">Transmembrane helix</keyword>
<evidence type="ECO:0000256" key="1">
    <source>
        <dbReference type="SAM" id="Phobius"/>
    </source>
</evidence>
<feature type="transmembrane region" description="Helical" evidence="1">
    <location>
        <begin position="12"/>
        <end position="36"/>
    </location>
</feature>
<keyword evidence="1" id="KW-0472">Membrane</keyword>
<protein>
    <submittedName>
        <fullName evidence="2">Uncharacterized protein</fullName>
    </submittedName>
</protein>
<evidence type="ECO:0000313" key="2">
    <source>
        <dbReference type="EMBL" id="DAE31176.1"/>
    </source>
</evidence>
<keyword evidence="1" id="KW-0812">Transmembrane</keyword>
<accession>A0A8S5RIG8</accession>
<organism evidence="2">
    <name type="scientific">virus sp. ctML55</name>
    <dbReference type="NCBI Taxonomy" id="2827627"/>
    <lineage>
        <taxon>Viruses</taxon>
    </lineage>
</organism>
<proteinExistence type="predicted"/>
<name>A0A8S5RIG8_9VIRU</name>
<dbReference type="EMBL" id="BK059105">
    <property type="protein sequence ID" value="DAE31176.1"/>
    <property type="molecule type" value="Genomic_DNA"/>
</dbReference>